<dbReference type="FunFam" id="1.10.10.10:FF:000001">
    <property type="entry name" value="LysR family transcriptional regulator"/>
    <property type="match status" value="1"/>
</dbReference>
<keyword evidence="3" id="KW-0238">DNA-binding</keyword>
<name>A0AA90NK50_9ACTN</name>
<dbReference type="InterPro" id="IPR036388">
    <property type="entry name" value="WH-like_DNA-bd_sf"/>
</dbReference>
<evidence type="ECO:0000256" key="1">
    <source>
        <dbReference type="ARBA" id="ARBA00009437"/>
    </source>
</evidence>
<proteinExistence type="inferred from homology"/>
<evidence type="ECO:0000313" key="7">
    <source>
        <dbReference type="EMBL" id="MDP0400290.1"/>
    </source>
</evidence>
<sequence>MDVRHLRYFLAVARELNFTRAAQSLHMSVPPLSQRIKALEGELGVPLFDRSTHHTHLTAAGERLLPLAERVVADMDRIPATVRDDQGRRHLRFAVPDVLGTGHRRRIGALLDLSSPGFDIEVCQVASREAVRALLDGAIDLALSRVPPTHPDLTETILGTEPLAVICSAEHFPAGTVLTPSNLAGFTLVGGPAHWILRSDADRAPLRAADIRIDASPSYSDLSGMLLMLGRKRRFALIPADTDFVRAVDPTEFGVYAAGEGFAPLVLRLVGRSADQWLAPLIDIAADALR</sequence>
<dbReference type="InterPro" id="IPR000847">
    <property type="entry name" value="LysR_HTH_N"/>
</dbReference>
<accession>A0AA90NK50</accession>
<dbReference type="InterPro" id="IPR005119">
    <property type="entry name" value="LysR_subst-bd"/>
</dbReference>
<dbReference type="GO" id="GO:0003677">
    <property type="term" value="F:DNA binding"/>
    <property type="evidence" value="ECO:0007669"/>
    <property type="project" value="UniProtKB-KW"/>
</dbReference>
<dbReference type="SUPFAM" id="SSF53850">
    <property type="entry name" value="Periplasmic binding protein-like II"/>
    <property type="match status" value="1"/>
</dbReference>
<dbReference type="Gene3D" id="1.10.10.10">
    <property type="entry name" value="Winged helix-like DNA-binding domain superfamily/Winged helix DNA-binding domain"/>
    <property type="match status" value="1"/>
</dbReference>
<comment type="similarity">
    <text evidence="1">Belongs to the LysR transcriptional regulatory family.</text>
</comment>
<dbReference type="CDD" id="cd05466">
    <property type="entry name" value="PBP2_LTTR_substrate"/>
    <property type="match status" value="1"/>
</dbReference>
<evidence type="ECO:0000256" key="2">
    <source>
        <dbReference type="ARBA" id="ARBA00023015"/>
    </source>
</evidence>
<keyword evidence="8" id="KW-1185">Reference proteome</keyword>
<dbReference type="PROSITE" id="PS50931">
    <property type="entry name" value="HTH_LYSR"/>
    <property type="match status" value="1"/>
</dbReference>
<evidence type="ECO:0000259" key="6">
    <source>
        <dbReference type="PROSITE" id="PS50931"/>
    </source>
</evidence>
<dbReference type="RefSeq" id="WP_305112710.1">
    <property type="nucleotide sequence ID" value="NZ_JAUTIX010000009.1"/>
</dbReference>
<dbReference type="GO" id="GO:0032993">
    <property type="term" value="C:protein-DNA complex"/>
    <property type="evidence" value="ECO:0007669"/>
    <property type="project" value="TreeGrafter"/>
</dbReference>
<dbReference type="PRINTS" id="PR00039">
    <property type="entry name" value="HTHLYSR"/>
</dbReference>
<dbReference type="Pfam" id="PF00126">
    <property type="entry name" value="HTH_1"/>
    <property type="match status" value="1"/>
</dbReference>
<gene>
    <name evidence="7" type="ORF">Q7X28_20430</name>
</gene>
<dbReference type="Proteomes" id="UP001178281">
    <property type="component" value="Unassembled WGS sequence"/>
</dbReference>
<evidence type="ECO:0000256" key="5">
    <source>
        <dbReference type="ARBA" id="ARBA00023163"/>
    </source>
</evidence>
<keyword evidence="5" id="KW-0804">Transcription</keyword>
<dbReference type="InterPro" id="IPR036390">
    <property type="entry name" value="WH_DNA-bd_sf"/>
</dbReference>
<dbReference type="AlphaFoldDB" id="A0AA90NK50"/>
<protein>
    <submittedName>
        <fullName evidence="7">LysR family transcriptional regulator</fullName>
    </submittedName>
</protein>
<reference evidence="7" key="1">
    <citation type="submission" date="2023-08" db="EMBL/GenBank/DDBJ databases">
        <title>The draft genome of Tsukamurella strandjordii strain 050030.</title>
        <authorList>
            <person name="Zhao F."/>
            <person name="Feng Y."/>
            <person name="Zong Z."/>
        </authorList>
    </citation>
    <scope>NUCLEOTIDE SEQUENCE</scope>
    <source>
        <strain evidence="7">050030</strain>
    </source>
</reference>
<evidence type="ECO:0000256" key="3">
    <source>
        <dbReference type="ARBA" id="ARBA00023125"/>
    </source>
</evidence>
<dbReference type="Gene3D" id="3.40.190.290">
    <property type="match status" value="1"/>
</dbReference>
<comment type="caution">
    <text evidence="7">The sequence shown here is derived from an EMBL/GenBank/DDBJ whole genome shotgun (WGS) entry which is preliminary data.</text>
</comment>
<organism evidence="7 8">
    <name type="scientific">Tsukamurella strandjordii</name>
    <dbReference type="NCBI Taxonomy" id="147577"/>
    <lineage>
        <taxon>Bacteria</taxon>
        <taxon>Bacillati</taxon>
        <taxon>Actinomycetota</taxon>
        <taxon>Actinomycetes</taxon>
        <taxon>Mycobacteriales</taxon>
        <taxon>Tsukamurellaceae</taxon>
        <taxon>Tsukamurella</taxon>
    </lineage>
</organism>
<feature type="domain" description="HTH lysR-type" evidence="6">
    <location>
        <begin position="1"/>
        <end position="58"/>
    </location>
</feature>
<evidence type="ECO:0000256" key="4">
    <source>
        <dbReference type="ARBA" id="ARBA00023159"/>
    </source>
</evidence>
<dbReference type="PANTHER" id="PTHR30346">
    <property type="entry name" value="TRANSCRIPTIONAL DUAL REGULATOR HCAR-RELATED"/>
    <property type="match status" value="1"/>
</dbReference>
<keyword evidence="4" id="KW-0010">Activator</keyword>
<dbReference type="PANTHER" id="PTHR30346:SF0">
    <property type="entry name" value="HCA OPERON TRANSCRIPTIONAL ACTIVATOR HCAR"/>
    <property type="match status" value="1"/>
</dbReference>
<dbReference type="Pfam" id="PF03466">
    <property type="entry name" value="LysR_substrate"/>
    <property type="match status" value="1"/>
</dbReference>
<dbReference type="SUPFAM" id="SSF46785">
    <property type="entry name" value="Winged helix' DNA-binding domain"/>
    <property type="match status" value="1"/>
</dbReference>
<keyword evidence="2" id="KW-0805">Transcription regulation</keyword>
<dbReference type="EMBL" id="JAUTIX010000009">
    <property type="protein sequence ID" value="MDP0400290.1"/>
    <property type="molecule type" value="Genomic_DNA"/>
</dbReference>
<evidence type="ECO:0000313" key="8">
    <source>
        <dbReference type="Proteomes" id="UP001178281"/>
    </source>
</evidence>
<dbReference type="GO" id="GO:0003700">
    <property type="term" value="F:DNA-binding transcription factor activity"/>
    <property type="evidence" value="ECO:0007669"/>
    <property type="project" value="InterPro"/>
</dbReference>